<keyword evidence="2 7" id="KW-0812">Transmembrane</keyword>
<keyword evidence="6 7" id="KW-0472">Membrane</keyword>
<dbReference type="PANTHER" id="PTHR24221">
    <property type="entry name" value="ATP-BINDING CASSETTE SUB-FAMILY B"/>
    <property type="match status" value="1"/>
</dbReference>
<evidence type="ECO:0000256" key="1">
    <source>
        <dbReference type="ARBA" id="ARBA00004651"/>
    </source>
</evidence>
<organism evidence="10 11">
    <name type="scientific">Aeromicrobium endophyticum</name>
    <dbReference type="NCBI Taxonomy" id="2292704"/>
    <lineage>
        <taxon>Bacteria</taxon>
        <taxon>Bacillati</taxon>
        <taxon>Actinomycetota</taxon>
        <taxon>Actinomycetes</taxon>
        <taxon>Propionibacteriales</taxon>
        <taxon>Nocardioidaceae</taxon>
        <taxon>Aeromicrobium</taxon>
    </lineage>
</organism>
<dbReference type="InterPro" id="IPR003439">
    <property type="entry name" value="ABC_transporter-like_ATP-bd"/>
</dbReference>
<evidence type="ECO:0000256" key="3">
    <source>
        <dbReference type="ARBA" id="ARBA00022741"/>
    </source>
</evidence>
<dbReference type="GO" id="GO:0140359">
    <property type="term" value="F:ABC-type transporter activity"/>
    <property type="evidence" value="ECO:0007669"/>
    <property type="project" value="InterPro"/>
</dbReference>
<reference evidence="10 11" key="1">
    <citation type="submission" date="2018-08" db="EMBL/GenBank/DDBJ databases">
        <title>Aeromicrobium sp. M2KJ-4, whole genome shotgun sequence.</title>
        <authorList>
            <person name="Tuo L."/>
        </authorList>
    </citation>
    <scope>NUCLEOTIDE SEQUENCE [LARGE SCALE GENOMIC DNA]</scope>
    <source>
        <strain evidence="10 11">M2KJ-4</strain>
    </source>
</reference>
<evidence type="ECO:0000313" key="11">
    <source>
        <dbReference type="Proteomes" id="UP000265581"/>
    </source>
</evidence>
<dbReference type="SMART" id="SM00382">
    <property type="entry name" value="AAA"/>
    <property type="match status" value="1"/>
</dbReference>
<evidence type="ECO:0000259" key="9">
    <source>
        <dbReference type="PROSITE" id="PS50929"/>
    </source>
</evidence>
<evidence type="ECO:0000256" key="2">
    <source>
        <dbReference type="ARBA" id="ARBA00022692"/>
    </source>
</evidence>
<protein>
    <submittedName>
        <fullName evidence="10">ABC transporter ATP-binding protein</fullName>
    </submittedName>
</protein>
<feature type="transmembrane region" description="Helical" evidence="7">
    <location>
        <begin position="243"/>
        <end position="262"/>
    </location>
</feature>
<dbReference type="SUPFAM" id="SSF52540">
    <property type="entry name" value="P-loop containing nucleoside triphosphate hydrolases"/>
    <property type="match status" value="1"/>
</dbReference>
<comment type="subcellular location">
    <subcellularLocation>
        <location evidence="1">Cell membrane</location>
        <topology evidence="1">Multi-pass membrane protein</topology>
    </subcellularLocation>
</comment>
<feature type="transmembrane region" description="Helical" evidence="7">
    <location>
        <begin position="156"/>
        <end position="175"/>
    </location>
</feature>
<dbReference type="Gene3D" id="1.20.1560.10">
    <property type="entry name" value="ABC transporter type 1, transmembrane domain"/>
    <property type="match status" value="1"/>
</dbReference>
<dbReference type="Gene3D" id="3.40.50.300">
    <property type="entry name" value="P-loop containing nucleotide triphosphate hydrolases"/>
    <property type="match status" value="1"/>
</dbReference>
<feature type="domain" description="ABC transporter" evidence="8">
    <location>
        <begin position="333"/>
        <end position="576"/>
    </location>
</feature>
<dbReference type="InterPro" id="IPR003593">
    <property type="entry name" value="AAA+_ATPase"/>
</dbReference>
<feature type="transmembrane region" description="Helical" evidence="7">
    <location>
        <begin position="131"/>
        <end position="150"/>
    </location>
</feature>
<evidence type="ECO:0000256" key="4">
    <source>
        <dbReference type="ARBA" id="ARBA00022840"/>
    </source>
</evidence>
<sequence length="584" mass="61441">MLDGSLAHPRPAALATVVGVVNGLTMVLSAWAIGWTTDHLVIPALAGREVSRATWWVAVGAILGVSTVRWTTIVLRGIASGRVQHAAQARTRRAVVRHYLDLDLGWHRRHSPGRLLSTAVSDVDAVWLPTAFLYFALGMVVMLVVAMVQLMTRDAALGAVGLTLVTSVLALNLLYQRALTPRAQAAQAARGDLGAAALESIDGGQVVRTLGLVDHEERRIGDAAGRLRAANVRMGDVSSLFDPMLELLPTGAILAVLAVGAGRVESGALTVGVVVEVVYLLLTVSIPLNVISRFLGMLPMSAAGGSRVAAVLESDNVTRFGARRLADEGPLDVRVVHAQVTRGSRVLLDDIDLHLAPGEIVALVGATGAGKSTVVDLVTRQIDPTSGVVRIGTPTTDGVDAVELAADQVASHIGLVAQDSWLFAGSLLDNLVLDGHPREARSYRDDEVEAALVAARADEVVRALPDGLDTIVGERGGRLSGGQRQRICLARTLLRGPRLLVLDDATSALDPAVERDVLDAIADLRGRTTVLVVGGRPSSVAIADRVVLLDRGRIVSSGTHAELMAAEPAYGRVLDAYGSAQHRV</sequence>
<keyword evidence="11" id="KW-1185">Reference proteome</keyword>
<dbReference type="GO" id="GO:0016887">
    <property type="term" value="F:ATP hydrolysis activity"/>
    <property type="evidence" value="ECO:0007669"/>
    <property type="project" value="InterPro"/>
</dbReference>
<dbReference type="SUPFAM" id="SSF90123">
    <property type="entry name" value="ABC transporter transmembrane region"/>
    <property type="match status" value="1"/>
</dbReference>
<dbReference type="InterPro" id="IPR017871">
    <property type="entry name" value="ABC_transporter-like_CS"/>
</dbReference>
<dbReference type="Pfam" id="PF00664">
    <property type="entry name" value="ABC_membrane"/>
    <property type="match status" value="1"/>
</dbReference>
<evidence type="ECO:0000256" key="6">
    <source>
        <dbReference type="ARBA" id="ARBA00023136"/>
    </source>
</evidence>
<dbReference type="InterPro" id="IPR011527">
    <property type="entry name" value="ABC1_TM_dom"/>
</dbReference>
<evidence type="ECO:0000313" key="10">
    <source>
        <dbReference type="EMBL" id="REK73769.1"/>
    </source>
</evidence>
<evidence type="ECO:0000259" key="8">
    <source>
        <dbReference type="PROSITE" id="PS50893"/>
    </source>
</evidence>
<dbReference type="PROSITE" id="PS50893">
    <property type="entry name" value="ABC_TRANSPORTER_2"/>
    <property type="match status" value="1"/>
</dbReference>
<dbReference type="PANTHER" id="PTHR24221:SF654">
    <property type="entry name" value="ATP-BINDING CASSETTE SUB-FAMILY B MEMBER 6"/>
    <property type="match status" value="1"/>
</dbReference>
<keyword evidence="5 7" id="KW-1133">Transmembrane helix</keyword>
<dbReference type="Proteomes" id="UP000265581">
    <property type="component" value="Unassembled WGS sequence"/>
</dbReference>
<name>A0A371PCV2_9ACTN</name>
<feature type="domain" description="ABC transmembrane type-1" evidence="9">
    <location>
        <begin position="13"/>
        <end position="300"/>
    </location>
</feature>
<dbReference type="Pfam" id="PF00005">
    <property type="entry name" value="ABC_tran"/>
    <property type="match status" value="1"/>
</dbReference>
<dbReference type="InterPro" id="IPR036640">
    <property type="entry name" value="ABC1_TM_sf"/>
</dbReference>
<dbReference type="GO" id="GO:0005886">
    <property type="term" value="C:plasma membrane"/>
    <property type="evidence" value="ECO:0007669"/>
    <property type="project" value="UniProtKB-SubCell"/>
</dbReference>
<dbReference type="GO" id="GO:0034040">
    <property type="term" value="F:ATPase-coupled lipid transmembrane transporter activity"/>
    <property type="evidence" value="ECO:0007669"/>
    <property type="project" value="TreeGrafter"/>
</dbReference>
<comment type="caution">
    <text evidence="10">The sequence shown here is derived from an EMBL/GenBank/DDBJ whole genome shotgun (WGS) entry which is preliminary data.</text>
</comment>
<feature type="transmembrane region" description="Helical" evidence="7">
    <location>
        <begin position="268"/>
        <end position="291"/>
    </location>
</feature>
<dbReference type="AlphaFoldDB" id="A0A371PCV2"/>
<dbReference type="InterPro" id="IPR039421">
    <property type="entry name" value="Type_1_exporter"/>
</dbReference>
<keyword evidence="4 10" id="KW-0067">ATP-binding</keyword>
<evidence type="ECO:0000256" key="5">
    <source>
        <dbReference type="ARBA" id="ARBA00022989"/>
    </source>
</evidence>
<proteinExistence type="predicted"/>
<dbReference type="PROSITE" id="PS00211">
    <property type="entry name" value="ABC_TRANSPORTER_1"/>
    <property type="match status" value="1"/>
</dbReference>
<feature type="transmembrane region" description="Helical" evidence="7">
    <location>
        <begin position="12"/>
        <end position="33"/>
    </location>
</feature>
<gene>
    <name evidence="10" type="ORF">DX116_09645</name>
</gene>
<dbReference type="PROSITE" id="PS50929">
    <property type="entry name" value="ABC_TM1F"/>
    <property type="match status" value="1"/>
</dbReference>
<dbReference type="InterPro" id="IPR027417">
    <property type="entry name" value="P-loop_NTPase"/>
</dbReference>
<dbReference type="OrthoDB" id="5166472at2"/>
<dbReference type="EMBL" id="QUBR01000001">
    <property type="protein sequence ID" value="REK73769.1"/>
    <property type="molecule type" value="Genomic_DNA"/>
</dbReference>
<evidence type="ECO:0000256" key="7">
    <source>
        <dbReference type="SAM" id="Phobius"/>
    </source>
</evidence>
<dbReference type="GO" id="GO:0005524">
    <property type="term" value="F:ATP binding"/>
    <property type="evidence" value="ECO:0007669"/>
    <property type="project" value="UniProtKB-KW"/>
</dbReference>
<feature type="transmembrane region" description="Helical" evidence="7">
    <location>
        <begin position="53"/>
        <end position="75"/>
    </location>
</feature>
<accession>A0A371PCV2</accession>
<keyword evidence="3" id="KW-0547">Nucleotide-binding</keyword>